<evidence type="ECO:0000313" key="1">
    <source>
        <dbReference type="EMBL" id="MBB1153510.1"/>
    </source>
</evidence>
<organism evidence="1 2">
    <name type="scientific">Amycolatopsis dendrobii</name>
    <dbReference type="NCBI Taxonomy" id="2760662"/>
    <lineage>
        <taxon>Bacteria</taxon>
        <taxon>Bacillati</taxon>
        <taxon>Actinomycetota</taxon>
        <taxon>Actinomycetes</taxon>
        <taxon>Pseudonocardiales</taxon>
        <taxon>Pseudonocardiaceae</taxon>
        <taxon>Amycolatopsis</taxon>
    </lineage>
</organism>
<comment type="caution">
    <text evidence="1">The sequence shown here is derived from an EMBL/GenBank/DDBJ whole genome shotgun (WGS) entry which is preliminary data.</text>
</comment>
<dbReference type="Proteomes" id="UP000526734">
    <property type="component" value="Unassembled WGS sequence"/>
</dbReference>
<keyword evidence="2" id="KW-1185">Reference proteome</keyword>
<name>A0A7W3Z9T4_9PSEU</name>
<proteinExistence type="predicted"/>
<dbReference type="RefSeq" id="WP_182890631.1">
    <property type="nucleotide sequence ID" value="NZ_JACGZW010000003.1"/>
</dbReference>
<dbReference type="AlphaFoldDB" id="A0A7W3Z9T4"/>
<gene>
    <name evidence="1" type="ORF">H4281_10250</name>
</gene>
<reference evidence="1 2" key="1">
    <citation type="submission" date="2020-08" db="EMBL/GenBank/DDBJ databases">
        <title>Amycolatopsis sp. nov. DR6-1 isolated from Dendrobium heterocarpum.</title>
        <authorList>
            <person name="Tedsree N."/>
            <person name="Kuncharoen N."/>
            <person name="Likhitwitayawuid K."/>
            <person name="Tanasupawat S."/>
        </authorList>
    </citation>
    <scope>NUCLEOTIDE SEQUENCE [LARGE SCALE GENOMIC DNA]</scope>
    <source>
        <strain evidence="1 2">DR6-1</strain>
    </source>
</reference>
<accession>A0A7W3Z9T4</accession>
<sequence>MTTRFVLERTDDVTGITGTGIVADGVVWPGGKVTIVWRGPHSSIVIWPDLETALAVHGHDGATKAVFID</sequence>
<evidence type="ECO:0000313" key="2">
    <source>
        <dbReference type="Proteomes" id="UP000526734"/>
    </source>
</evidence>
<dbReference type="EMBL" id="JACGZW010000003">
    <property type="protein sequence ID" value="MBB1153510.1"/>
    <property type="molecule type" value="Genomic_DNA"/>
</dbReference>
<protein>
    <submittedName>
        <fullName evidence="1">Uncharacterized protein</fullName>
    </submittedName>
</protein>